<dbReference type="Proteomes" id="UP001152836">
    <property type="component" value="Unassembled WGS sequence"/>
</dbReference>
<comment type="caution">
    <text evidence="14">The sequence shown here is derived from an EMBL/GenBank/DDBJ whole genome shotgun (WGS) entry which is preliminary data.</text>
</comment>
<dbReference type="GO" id="GO:0005634">
    <property type="term" value="C:nucleus"/>
    <property type="evidence" value="ECO:0007669"/>
    <property type="project" value="UniProtKB-SubCell"/>
</dbReference>
<dbReference type="FunFam" id="2.130.10.10:FF:000546">
    <property type="entry name" value="TLE family member 6, subcortical maternal complex member"/>
    <property type="match status" value="1"/>
</dbReference>
<dbReference type="PRINTS" id="PR01850">
    <property type="entry name" value="GROUCHOFAMLY"/>
</dbReference>
<name>A0AAU9YV77_PHORO</name>
<comment type="subunit">
    <text evidence="12">Homodimers. Component of the subcortical maternal complex (SCMC), at least composed of NLRP5, KHDC3, OOEP, and TLE6. Within the complex, interacts with NLRP5, KHDC3 and OOEP. The SCMC may facilitate translocation of its components between the nuclear and cytoplasmic compartments. As part of the SCMC interacts with the SCMC-associated protein ZBED3. As part of the SCMC interacts with the SCMC-associated protein NLRP4F. As part of the SCMC interacts with the SCMC-associated protein CFL1/Cofilin-1. Interacts with FOXG1/BF-1; the interaction inhibits TLE1 interaction with FOXG1/BF-1. Interacts with NFATC1. Interacts with PAX6.</text>
</comment>
<feature type="compositionally biased region" description="Low complexity" evidence="13">
    <location>
        <begin position="260"/>
        <end position="270"/>
    </location>
</feature>
<evidence type="ECO:0000256" key="12">
    <source>
        <dbReference type="ARBA" id="ARBA00093475"/>
    </source>
</evidence>
<dbReference type="SUPFAM" id="SSF50978">
    <property type="entry name" value="WD40 repeat-like"/>
    <property type="match status" value="1"/>
</dbReference>
<dbReference type="EMBL" id="CALSGD010000538">
    <property type="protein sequence ID" value="CAH6779208.1"/>
    <property type="molecule type" value="Genomic_DNA"/>
</dbReference>
<evidence type="ECO:0000256" key="9">
    <source>
        <dbReference type="ARBA" id="ARBA00023163"/>
    </source>
</evidence>
<dbReference type="PANTHER" id="PTHR10814:SF2">
    <property type="entry name" value="TRANSDUCIN-LIKE ENHANCER PROTEIN 6"/>
    <property type="match status" value="1"/>
</dbReference>
<dbReference type="SMART" id="SM00320">
    <property type="entry name" value="WD40"/>
    <property type="match status" value="5"/>
</dbReference>
<evidence type="ECO:0000256" key="8">
    <source>
        <dbReference type="ARBA" id="ARBA00023015"/>
    </source>
</evidence>
<keyword evidence="8" id="KW-0805">Transcription regulation</keyword>
<feature type="compositionally biased region" description="Basic and acidic residues" evidence="13">
    <location>
        <begin position="208"/>
        <end position="219"/>
    </location>
</feature>
<reference evidence="14" key="1">
    <citation type="submission" date="2022-06" db="EMBL/GenBank/DDBJ databases">
        <authorList>
            <person name="Andreotti S."/>
            <person name="Wyler E."/>
        </authorList>
    </citation>
    <scope>NUCLEOTIDE SEQUENCE</scope>
</reference>
<dbReference type="PANTHER" id="PTHR10814">
    <property type="entry name" value="TRANSDUCIN-LIKE ENHANCER PROTEIN"/>
    <property type="match status" value="1"/>
</dbReference>
<dbReference type="InterPro" id="IPR001680">
    <property type="entry name" value="WD40_rpt"/>
</dbReference>
<dbReference type="GO" id="GO:0005667">
    <property type="term" value="C:transcription regulator complex"/>
    <property type="evidence" value="ECO:0007669"/>
    <property type="project" value="TreeGrafter"/>
</dbReference>
<keyword evidence="4" id="KW-0963">Cytoplasm</keyword>
<evidence type="ECO:0000313" key="15">
    <source>
        <dbReference type="Proteomes" id="UP001152836"/>
    </source>
</evidence>
<dbReference type="InterPro" id="IPR015943">
    <property type="entry name" value="WD40/YVTN_repeat-like_dom_sf"/>
</dbReference>
<dbReference type="GO" id="GO:0140089">
    <property type="term" value="P:protein storage"/>
    <property type="evidence" value="ECO:0007669"/>
    <property type="project" value="UniProtKB-ARBA"/>
</dbReference>
<accession>A0AAU9YV77</accession>
<keyword evidence="15" id="KW-1185">Reference proteome</keyword>
<comment type="similarity">
    <text evidence="3">Belongs to the WD repeat Groucho/TLE family.</text>
</comment>
<evidence type="ECO:0000256" key="11">
    <source>
        <dbReference type="ARBA" id="ARBA00073393"/>
    </source>
</evidence>
<evidence type="ECO:0000313" key="14">
    <source>
        <dbReference type="EMBL" id="CAH6779208.1"/>
    </source>
</evidence>
<comment type="subcellular location">
    <subcellularLocation>
        <location evidence="2">Cytoplasm</location>
    </subcellularLocation>
    <subcellularLocation>
        <location evidence="1">Nucleus</location>
    </subcellularLocation>
</comment>
<sequence length="607" mass="67505">MTSYNQSSGAGPVGGTLVKEVPCNYSKRYSSIIGQLPEELNSILSEMMAQLDNISNLVENFFRLMEIFNRSPTILEMVKVNTHPGTTGDRYQWVSAEKETKQDPDMAPQDPKLKATLGSQPPTRPRCLSEAEEQQDPQPVWDKEPQFWRDTLTWELWKLFTENPQGQEGEDPHSQVEGNALGVWGNLIALHLLLLVTGTEKLLGLERKDSVSQERKDSDLSESELELEPEPRQRNSLKDFDTILTESPSDLLGGSQKDISQPQQGTQGSSGCAGPFLKPLSWDDEELEHSWKRPGTSLWQSKRRSVPQGLQKVRVLKHQELLLAMAVSCFTRHVFTCSRSGIKVWSLANHATEDEFPESHLQCGVQANGAYLRTCLLSSNSKILYAGGHNLPGVSVWDLTAPSLYEKYQLPCKGLSCQALASTEENMAFAGFTDGRVRIWDLRSQGVVRDFEGPVSAAKSLVVKDDNVWTGGLDACLRCWDLRAAKLSLEYTFQSQIMSLTHSQREDWLLLGLANGQHCLYDSKKKSEALTVGSKDKTILGLKFSPNGQWWASVGMDNLVTIHSMPTGVKLFQVPETATVTCCDVTANNRLIVTGSGDCASVYQIEY</sequence>
<proteinExistence type="inferred from homology"/>
<dbReference type="Gene3D" id="2.130.10.10">
    <property type="entry name" value="YVTN repeat-like/Quinoprotein amine dehydrogenase"/>
    <property type="match status" value="1"/>
</dbReference>
<evidence type="ECO:0000256" key="7">
    <source>
        <dbReference type="ARBA" id="ARBA00022737"/>
    </source>
</evidence>
<evidence type="ECO:0000256" key="13">
    <source>
        <dbReference type="SAM" id="MobiDB-lite"/>
    </source>
</evidence>
<evidence type="ECO:0000256" key="2">
    <source>
        <dbReference type="ARBA" id="ARBA00004496"/>
    </source>
</evidence>
<dbReference type="GO" id="GO:0140095">
    <property type="term" value="C:cytoplasmic lattice"/>
    <property type="evidence" value="ECO:0007669"/>
    <property type="project" value="UniProtKB-ARBA"/>
</dbReference>
<dbReference type="InterPro" id="IPR009146">
    <property type="entry name" value="Groucho_enhance"/>
</dbReference>
<dbReference type="AlphaFoldDB" id="A0AAU9YV77"/>
<protein>
    <recommendedName>
        <fullName evidence="11">Transducin-like enhancer protein 6</fullName>
    </recommendedName>
</protein>
<dbReference type="GO" id="GO:0032502">
    <property type="term" value="P:developmental process"/>
    <property type="evidence" value="ECO:0007669"/>
    <property type="project" value="UniProtKB-ARBA"/>
</dbReference>
<organism evidence="14 15">
    <name type="scientific">Phodopus roborovskii</name>
    <name type="common">Roborovski's desert hamster</name>
    <name type="synonym">Cricetulus roborovskii</name>
    <dbReference type="NCBI Taxonomy" id="109678"/>
    <lineage>
        <taxon>Eukaryota</taxon>
        <taxon>Metazoa</taxon>
        <taxon>Chordata</taxon>
        <taxon>Craniata</taxon>
        <taxon>Vertebrata</taxon>
        <taxon>Euteleostomi</taxon>
        <taxon>Mammalia</taxon>
        <taxon>Eutheria</taxon>
        <taxon>Euarchontoglires</taxon>
        <taxon>Glires</taxon>
        <taxon>Rodentia</taxon>
        <taxon>Myomorpha</taxon>
        <taxon>Muroidea</taxon>
        <taxon>Cricetidae</taxon>
        <taxon>Cricetinae</taxon>
        <taxon>Phodopus</taxon>
    </lineage>
</organism>
<dbReference type="GO" id="GO:0003714">
    <property type="term" value="F:transcription corepressor activity"/>
    <property type="evidence" value="ECO:0007669"/>
    <property type="project" value="TreeGrafter"/>
</dbReference>
<evidence type="ECO:0000256" key="10">
    <source>
        <dbReference type="ARBA" id="ARBA00023242"/>
    </source>
</evidence>
<keyword evidence="5" id="KW-0597">Phosphoprotein</keyword>
<dbReference type="Pfam" id="PF00400">
    <property type="entry name" value="WD40"/>
    <property type="match status" value="2"/>
</dbReference>
<evidence type="ECO:0000256" key="5">
    <source>
        <dbReference type="ARBA" id="ARBA00022553"/>
    </source>
</evidence>
<evidence type="ECO:0000256" key="4">
    <source>
        <dbReference type="ARBA" id="ARBA00022490"/>
    </source>
</evidence>
<keyword evidence="7" id="KW-0677">Repeat</keyword>
<dbReference type="GO" id="GO:0106333">
    <property type="term" value="C:subcortical maternal complex"/>
    <property type="evidence" value="ECO:0007669"/>
    <property type="project" value="UniProtKB-ARBA"/>
</dbReference>
<feature type="compositionally biased region" description="Basic and acidic residues" evidence="13">
    <location>
        <begin position="229"/>
        <end position="241"/>
    </location>
</feature>
<evidence type="ECO:0000256" key="6">
    <source>
        <dbReference type="ARBA" id="ARBA00022574"/>
    </source>
</evidence>
<keyword evidence="10" id="KW-0539">Nucleus</keyword>
<dbReference type="GO" id="GO:0090090">
    <property type="term" value="P:negative regulation of canonical Wnt signaling pathway"/>
    <property type="evidence" value="ECO:0007669"/>
    <property type="project" value="TreeGrafter"/>
</dbReference>
<dbReference type="GO" id="GO:0140094">
    <property type="term" value="F:structural constituent of cytoplasmic lattice"/>
    <property type="evidence" value="ECO:0007669"/>
    <property type="project" value="UniProtKB-ARBA"/>
</dbReference>
<gene>
    <name evidence="14" type="primary">Tle6</name>
    <name evidence="14" type="ORF">PHOROB_LOCUS2811</name>
</gene>
<feature type="region of interest" description="Disordered" evidence="13">
    <location>
        <begin position="96"/>
        <end position="140"/>
    </location>
</feature>
<evidence type="ECO:0000256" key="1">
    <source>
        <dbReference type="ARBA" id="ARBA00004123"/>
    </source>
</evidence>
<keyword evidence="6" id="KW-0853">WD repeat</keyword>
<feature type="region of interest" description="Disordered" evidence="13">
    <location>
        <begin position="208"/>
        <end position="271"/>
    </location>
</feature>
<evidence type="ECO:0000256" key="3">
    <source>
        <dbReference type="ARBA" id="ARBA00005969"/>
    </source>
</evidence>
<keyword evidence="9" id="KW-0804">Transcription</keyword>
<dbReference type="InterPro" id="IPR036322">
    <property type="entry name" value="WD40_repeat_dom_sf"/>
</dbReference>